<dbReference type="AlphaFoldDB" id="A0A6G1IW71"/>
<name>A0A6G1IW71_9PLEO</name>
<dbReference type="Proteomes" id="UP000799291">
    <property type="component" value="Unassembled WGS sequence"/>
</dbReference>
<sequence length="147" mass="16755">MNQNPPAQPILCNLHSQPWDCAQSPTVTIYRVLRENTSSFTHTSKRINATYTASLLATGHRYPNNFDMCYFERVHYTFCGHDEKGRLIQHCHFARNDPAHQCFGAWNYRGTLEQHNSECKDCAAKKQMLGTNGLASVRTMYGIANGR</sequence>
<keyword evidence="2" id="KW-1185">Reference proteome</keyword>
<gene>
    <name evidence="1" type="ORF">K458DRAFT_391210</name>
</gene>
<reference evidence="1" key="1">
    <citation type="journal article" date="2020" name="Stud. Mycol.">
        <title>101 Dothideomycetes genomes: a test case for predicting lifestyles and emergence of pathogens.</title>
        <authorList>
            <person name="Haridas S."/>
            <person name="Albert R."/>
            <person name="Binder M."/>
            <person name="Bloem J."/>
            <person name="Labutti K."/>
            <person name="Salamov A."/>
            <person name="Andreopoulos B."/>
            <person name="Baker S."/>
            <person name="Barry K."/>
            <person name="Bills G."/>
            <person name="Bluhm B."/>
            <person name="Cannon C."/>
            <person name="Castanera R."/>
            <person name="Culley D."/>
            <person name="Daum C."/>
            <person name="Ezra D."/>
            <person name="Gonzalez J."/>
            <person name="Henrissat B."/>
            <person name="Kuo A."/>
            <person name="Liang C."/>
            <person name="Lipzen A."/>
            <person name="Lutzoni F."/>
            <person name="Magnuson J."/>
            <person name="Mondo S."/>
            <person name="Nolan M."/>
            <person name="Ohm R."/>
            <person name="Pangilinan J."/>
            <person name="Park H.-J."/>
            <person name="Ramirez L."/>
            <person name="Alfaro M."/>
            <person name="Sun H."/>
            <person name="Tritt A."/>
            <person name="Yoshinaga Y."/>
            <person name="Zwiers L.-H."/>
            <person name="Turgeon B."/>
            <person name="Goodwin S."/>
            <person name="Spatafora J."/>
            <person name="Crous P."/>
            <person name="Grigoriev I."/>
        </authorList>
    </citation>
    <scope>NUCLEOTIDE SEQUENCE</scope>
    <source>
        <strain evidence="1">CBS 122367</strain>
    </source>
</reference>
<dbReference type="OrthoDB" id="4966402at2759"/>
<dbReference type="EMBL" id="MU005588">
    <property type="protein sequence ID" value="KAF2682181.1"/>
    <property type="molecule type" value="Genomic_DNA"/>
</dbReference>
<evidence type="ECO:0000313" key="2">
    <source>
        <dbReference type="Proteomes" id="UP000799291"/>
    </source>
</evidence>
<proteinExistence type="predicted"/>
<accession>A0A6G1IW71</accession>
<evidence type="ECO:0000313" key="1">
    <source>
        <dbReference type="EMBL" id="KAF2682181.1"/>
    </source>
</evidence>
<protein>
    <submittedName>
        <fullName evidence="1">Uncharacterized protein</fullName>
    </submittedName>
</protein>
<organism evidence="1 2">
    <name type="scientific">Lentithecium fluviatile CBS 122367</name>
    <dbReference type="NCBI Taxonomy" id="1168545"/>
    <lineage>
        <taxon>Eukaryota</taxon>
        <taxon>Fungi</taxon>
        <taxon>Dikarya</taxon>
        <taxon>Ascomycota</taxon>
        <taxon>Pezizomycotina</taxon>
        <taxon>Dothideomycetes</taxon>
        <taxon>Pleosporomycetidae</taxon>
        <taxon>Pleosporales</taxon>
        <taxon>Massarineae</taxon>
        <taxon>Lentitheciaceae</taxon>
        <taxon>Lentithecium</taxon>
    </lineage>
</organism>